<dbReference type="PANTHER" id="PTHR43685:SF3">
    <property type="entry name" value="SLR2126 PROTEIN"/>
    <property type="match status" value="1"/>
</dbReference>
<dbReference type="InterPro" id="IPR050834">
    <property type="entry name" value="Glycosyltransf_2"/>
</dbReference>
<sequence length="305" mass="33140">MDLSICICTFRRPELLGHLLAALGRQSFDGVRAEIVVVDNDPAASGLPVARKWSACLPLPIQTVHVPTPNISMARNAAVHAATGRFILFIDDDESPEPDWPLHMLRTQAAHKADIVVGPVCPRYHEQAPAWIVAGGFFAPRAHATGDSLRPDQGYSGNTLIRREMALKLPGPFDPAFGATGGEDAMFLWDMHGLSARMVWCAEAAVSEHVPTARTNLAWILRRAYWGGQTLVRARANRLPPARKAALFAYLGLRATTQLLLAGAFALCLLPVSRLKAIRWLNTASAQAGKLSAIVGYHNREYAAS</sequence>
<dbReference type="RefSeq" id="WP_343927563.1">
    <property type="nucleotide sequence ID" value="NZ_BAAAEN010000007.1"/>
</dbReference>
<evidence type="ECO:0000313" key="3">
    <source>
        <dbReference type="Proteomes" id="UP001501706"/>
    </source>
</evidence>
<feature type="domain" description="Glycosyltransferase 2-like" evidence="1">
    <location>
        <begin position="4"/>
        <end position="127"/>
    </location>
</feature>
<reference evidence="2 3" key="1">
    <citation type="journal article" date="2019" name="Int. J. Syst. Evol. Microbiol.">
        <title>The Global Catalogue of Microorganisms (GCM) 10K type strain sequencing project: providing services to taxonomists for standard genome sequencing and annotation.</title>
        <authorList>
            <consortium name="The Broad Institute Genomics Platform"/>
            <consortium name="The Broad Institute Genome Sequencing Center for Infectious Disease"/>
            <person name="Wu L."/>
            <person name="Ma J."/>
        </authorList>
    </citation>
    <scope>NUCLEOTIDE SEQUENCE [LARGE SCALE GENOMIC DNA]</scope>
    <source>
        <strain evidence="2 3">JCM 14330</strain>
    </source>
</reference>
<dbReference type="SUPFAM" id="SSF53448">
    <property type="entry name" value="Nucleotide-diphospho-sugar transferases"/>
    <property type="match status" value="1"/>
</dbReference>
<dbReference type="InterPro" id="IPR029044">
    <property type="entry name" value="Nucleotide-diphossugar_trans"/>
</dbReference>
<dbReference type="CDD" id="cd00761">
    <property type="entry name" value="Glyco_tranf_GTA_type"/>
    <property type="match status" value="1"/>
</dbReference>
<organism evidence="2 3">
    <name type="scientific">Pigmentiphaga daeguensis</name>
    <dbReference type="NCBI Taxonomy" id="414049"/>
    <lineage>
        <taxon>Bacteria</taxon>
        <taxon>Pseudomonadati</taxon>
        <taxon>Pseudomonadota</taxon>
        <taxon>Betaproteobacteria</taxon>
        <taxon>Burkholderiales</taxon>
        <taxon>Alcaligenaceae</taxon>
        <taxon>Pigmentiphaga</taxon>
    </lineage>
</organism>
<dbReference type="Gene3D" id="3.90.550.10">
    <property type="entry name" value="Spore Coat Polysaccharide Biosynthesis Protein SpsA, Chain A"/>
    <property type="match status" value="1"/>
</dbReference>
<keyword evidence="3" id="KW-1185">Reference proteome</keyword>
<protein>
    <submittedName>
        <fullName evidence="2">Glycosyltransferase family 2 protein</fullName>
    </submittedName>
</protein>
<comment type="caution">
    <text evidence="2">The sequence shown here is derived from an EMBL/GenBank/DDBJ whole genome shotgun (WGS) entry which is preliminary data.</text>
</comment>
<dbReference type="InterPro" id="IPR001173">
    <property type="entry name" value="Glyco_trans_2-like"/>
</dbReference>
<dbReference type="Pfam" id="PF00535">
    <property type="entry name" value="Glycos_transf_2"/>
    <property type="match status" value="1"/>
</dbReference>
<accession>A0ABN1BVE4</accession>
<dbReference type="EMBL" id="BAAAEN010000007">
    <property type="protein sequence ID" value="GAA0505152.1"/>
    <property type="molecule type" value="Genomic_DNA"/>
</dbReference>
<evidence type="ECO:0000259" key="1">
    <source>
        <dbReference type="Pfam" id="PF00535"/>
    </source>
</evidence>
<dbReference type="PANTHER" id="PTHR43685">
    <property type="entry name" value="GLYCOSYLTRANSFERASE"/>
    <property type="match status" value="1"/>
</dbReference>
<dbReference type="Proteomes" id="UP001501706">
    <property type="component" value="Unassembled WGS sequence"/>
</dbReference>
<gene>
    <name evidence="2" type="ORF">GCM10009097_22750</name>
</gene>
<proteinExistence type="predicted"/>
<evidence type="ECO:0000313" key="2">
    <source>
        <dbReference type="EMBL" id="GAA0505152.1"/>
    </source>
</evidence>
<name>A0ABN1BVE4_9BURK</name>